<dbReference type="Pfam" id="PF13960">
    <property type="entry name" value="DUF4218"/>
    <property type="match status" value="1"/>
</dbReference>
<evidence type="ECO:0000259" key="2">
    <source>
        <dbReference type="Pfam" id="PF13960"/>
    </source>
</evidence>
<evidence type="ECO:0000313" key="3">
    <source>
        <dbReference type="EMBL" id="KAK1664328.1"/>
    </source>
</evidence>
<keyword evidence="4" id="KW-1185">Reference proteome</keyword>
<dbReference type="Proteomes" id="UP001231189">
    <property type="component" value="Unassembled WGS sequence"/>
</dbReference>
<evidence type="ECO:0000256" key="1">
    <source>
        <dbReference type="SAM" id="MobiDB-lite"/>
    </source>
</evidence>
<feature type="region of interest" description="Disordered" evidence="1">
    <location>
        <begin position="753"/>
        <end position="798"/>
    </location>
</feature>
<name>A0AAD8WL35_LOLMU</name>
<gene>
    <name evidence="3" type="ORF">QYE76_052487</name>
</gene>
<dbReference type="PANTHER" id="PTHR48258">
    <property type="entry name" value="DUF4218 DOMAIN-CONTAINING PROTEIN-RELATED"/>
    <property type="match status" value="1"/>
</dbReference>
<proteinExistence type="predicted"/>
<feature type="compositionally biased region" description="Low complexity" evidence="1">
    <location>
        <begin position="768"/>
        <end position="777"/>
    </location>
</feature>
<feature type="region of interest" description="Disordered" evidence="1">
    <location>
        <begin position="48"/>
        <end position="71"/>
    </location>
</feature>
<comment type="caution">
    <text evidence="3">The sequence shown here is derived from an EMBL/GenBank/DDBJ whole genome shotgun (WGS) entry which is preliminary data.</text>
</comment>
<feature type="region of interest" description="Disordered" evidence="1">
    <location>
        <begin position="591"/>
        <end position="672"/>
    </location>
</feature>
<accession>A0AAD8WL35</accession>
<dbReference type="InterPro" id="IPR025452">
    <property type="entry name" value="DUF4218"/>
</dbReference>
<sequence>MWKKKSIFWELPYWKFLEVHSAIDVMHVTKNLCVNLLNFLGVYGKTKDTPDARQDQQSIHEGSNLNPEKYQGPASYALTKEEKEIFFEVLSSIKVPSGFSSNIKGIINMSEKKFQNLKSHDCHVIMTQLLPVALRGLLPENVRVPIVKLCAFLNAISQKVINPLTLQNLQKDVVQCLVSFELVFPPSFFNIMTHLLVHLVEEIGVLGPVFLHNMFPFERFMGVLKKYVHNRARPEGSISKGYGTEEVIEFCVDFIPDLKPIGVPESRYEGRLRGKGTLGKKAITCMDGHSFTQAHYTVLHNSILVAPYKEEHKDILRSKYPEEREDWIDGEHMKTFGGWLQTRLMNATDDEQLYLLAKQPSSTISTFQGYEINGNTFYTFAQDKKSTNQNSGVRFDAADDNGKKVTYYGYIEEIWELEYGPNFKVPLFRCKWFNLKDGVQVDPQYGMTTVDLKNLGLISANLIILSHGFHRISNPREAEALCASNYPCPPGYRVPTGWLLSVGGVPVPPVPLGVAREMAITNHYYFELTPEQRRNPQWHPDYSPTWESFFINRRERALARHEEGGPPPSNFNEAGRRLWWRGRTLQGVMAYRGPRLRYPQSQPTRALPPRFDYRDPDASDDDDGDYDDYSGEYYRARHDSTQSPRAPPSPSSTHETPRAPRDAPPRRRRSLAVAVGRRPLLARLCRYVCAAPVPSPSSAPLPAADAPPPRETVAAPLRATLPFPWRPSPSVPHRRTPPVEVHAWCSTKCQDALGSSAGGGAHGDGRARPAASRRAGGVRSLLRRHEAGRVAARVRPGG</sequence>
<dbReference type="AlphaFoldDB" id="A0AAD8WL35"/>
<feature type="compositionally biased region" description="Acidic residues" evidence="1">
    <location>
        <begin position="618"/>
        <end position="630"/>
    </location>
</feature>
<dbReference type="PANTHER" id="PTHR48258:SF9">
    <property type="entry name" value="OS01G0348150 PROTEIN"/>
    <property type="match status" value="1"/>
</dbReference>
<feature type="compositionally biased region" description="Basic and acidic residues" evidence="1">
    <location>
        <begin position="655"/>
        <end position="665"/>
    </location>
</feature>
<feature type="domain" description="DUF4218" evidence="2">
    <location>
        <begin position="156"/>
        <end position="257"/>
    </location>
</feature>
<dbReference type="EMBL" id="JAUUTY010000003">
    <property type="protein sequence ID" value="KAK1664328.1"/>
    <property type="molecule type" value="Genomic_DNA"/>
</dbReference>
<organism evidence="3 4">
    <name type="scientific">Lolium multiflorum</name>
    <name type="common">Italian ryegrass</name>
    <name type="synonym">Lolium perenne subsp. multiflorum</name>
    <dbReference type="NCBI Taxonomy" id="4521"/>
    <lineage>
        <taxon>Eukaryota</taxon>
        <taxon>Viridiplantae</taxon>
        <taxon>Streptophyta</taxon>
        <taxon>Embryophyta</taxon>
        <taxon>Tracheophyta</taxon>
        <taxon>Spermatophyta</taxon>
        <taxon>Magnoliopsida</taxon>
        <taxon>Liliopsida</taxon>
        <taxon>Poales</taxon>
        <taxon>Poaceae</taxon>
        <taxon>BOP clade</taxon>
        <taxon>Pooideae</taxon>
        <taxon>Poodae</taxon>
        <taxon>Poeae</taxon>
        <taxon>Poeae Chloroplast Group 2 (Poeae type)</taxon>
        <taxon>Loliodinae</taxon>
        <taxon>Loliinae</taxon>
        <taxon>Lolium</taxon>
    </lineage>
</organism>
<feature type="compositionally biased region" description="Polar residues" evidence="1">
    <location>
        <begin position="55"/>
        <end position="66"/>
    </location>
</feature>
<reference evidence="3" key="1">
    <citation type="submission" date="2023-07" db="EMBL/GenBank/DDBJ databases">
        <title>A chromosome-level genome assembly of Lolium multiflorum.</title>
        <authorList>
            <person name="Chen Y."/>
            <person name="Copetti D."/>
            <person name="Kolliker R."/>
            <person name="Studer B."/>
        </authorList>
    </citation>
    <scope>NUCLEOTIDE SEQUENCE</scope>
    <source>
        <strain evidence="3">02402/16</strain>
        <tissue evidence="3">Leaf</tissue>
    </source>
</reference>
<evidence type="ECO:0000313" key="4">
    <source>
        <dbReference type="Proteomes" id="UP001231189"/>
    </source>
</evidence>
<protein>
    <recommendedName>
        <fullName evidence="2">DUF4218 domain-containing protein</fullName>
    </recommendedName>
</protein>